<protein>
    <recommendedName>
        <fullName evidence="3">Type II toxin-antitoxin system ParD family antitoxin</fullName>
    </recommendedName>
</protein>
<organism evidence="1 2">
    <name type="scientific">Delftia acidovorans</name>
    <name type="common">Pseudomonas acidovorans</name>
    <name type="synonym">Comamonas acidovorans</name>
    <dbReference type="NCBI Taxonomy" id="80866"/>
    <lineage>
        <taxon>Bacteria</taxon>
        <taxon>Pseudomonadati</taxon>
        <taxon>Pseudomonadota</taxon>
        <taxon>Betaproteobacteria</taxon>
        <taxon>Burkholderiales</taxon>
        <taxon>Comamonadaceae</taxon>
        <taxon>Delftia</taxon>
    </lineage>
</organism>
<sequence>MSTRPVNLSQQQHRIVEAQTQATKLEALRQAAMRGWADVASGHYIDVPDEDFDLFIADPGRQAASRIKAGA</sequence>
<reference evidence="1 2" key="1">
    <citation type="submission" date="2020-12" db="EMBL/GenBank/DDBJ databases">
        <title>FDA dAtabase for Regulatory Grade micrObial Sequences (FDA-ARGOS): Supporting development and validation of Infectious Disease Dx tests.</title>
        <authorList>
            <person name="Sproer C."/>
            <person name="Gronow S."/>
            <person name="Severitt S."/>
            <person name="Schroder I."/>
            <person name="Tallon L."/>
            <person name="Sadzewicz L."/>
            <person name="Zhao X."/>
            <person name="Boylan J."/>
            <person name="Ott S."/>
            <person name="Bowen H."/>
            <person name="Vavikolanu K."/>
            <person name="Mehta A."/>
            <person name="Aluvathingal J."/>
            <person name="Nadendla S."/>
            <person name="Lowell S."/>
            <person name="Myers T."/>
            <person name="Yan Y."/>
            <person name="Sichtig H."/>
        </authorList>
    </citation>
    <scope>NUCLEOTIDE SEQUENCE [LARGE SCALE GENOMIC DNA]</scope>
    <source>
        <strain evidence="1 2">FDAARGOS_909</strain>
    </source>
</reference>
<evidence type="ECO:0000313" key="1">
    <source>
        <dbReference type="EMBL" id="QPS06808.1"/>
    </source>
</evidence>
<proteinExistence type="predicted"/>
<dbReference type="Proteomes" id="UP000594778">
    <property type="component" value="Chromosome"/>
</dbReference>
<dbReference type="RefSeq" id="WP_197954369.1">
    <property type="nucleotide sequence ID" value="NZ_CP065668.1"/>
</dbReference>
<dbReference type="AlphaFoldDB" id="A0A7T2VY95"/>
<name>A0A7T2VY95_DELAC</name>
<evidence type="ECO:0008006" key="3">
    <source>
        <dbReference type="Google" id="ProtNLM"/>
    </source>
</evidence>
<accession>A0A7T2VY95</accession>
<dbReference type="EMBL" id="CP065668">
    <property type="protein sequence ID" value="QPS06808.1"/>
    <property type="molecule type" value="Genomic_DNA"/>
</dbReference>
<gene>
    <name evidence="1" type="ORF">I6G66_21200</name>
</gene>
<evidence type="ECO:0000313" key="2">
    <source>
        <dbReference type="Proteomes" id="UP000594778"/>
    </source>
</evidence>